<dbReference type="Proteomes" id="UP000468901">
    <property type="component" value="Unassembled WGS sequence"/>
</dbReference>
<evidence type="ECO:0000256" key="1">
    <source>
        <dbReference type="ARBA" id="ARBA00007613"/>
    </source>
</evidence>
<keyword evidence="2" id="KW-1134">Transmembrane beta strand</keyword>
<dbReference type="AlphaFoldDB" id="A0A6N6VI50"/>
<dbReference type="GO" id="GO:0015562">
    <property type="term" value="F:efflux transmembrane transporter activity"/>
    <property type="evidence" value="ECO:0007669"/>
    <property type="project" value="InterPro"/>
</dbReference>
<evidence type="ECO:0000256" key="3">
    <source>
        <dbReference type="SAM" id="Coils"/>
    </source>
</evidence>
<dbReference type="Gene3D" id="2.20.200.10">
    <property type="entry name" value="Outer membrane efflux proteins (OEP)"/>
    <property type="match status" value="1"/>
</dbReference>
<sequence length="458" mass="48315">MLIARRPLATFTALLMLSSALAACSMVPDYERPAVAVPASFTSPVAKTGAVDVTSTWWSSFNDPELQSLMDEALKENLDIIAALHRVEQAQGQLRSTNSSLFPTVDASGSASRTTSSDKSGSTRSASGALNVSYALDLWGLYRAQSEASEASLRSSIYAREAAVLVVQSSVATTYFGILNLKDRLAIARESLDAARETLKLVESRFQFGTASALDVSQQRTTLAGIEATIPTLEAELAANQHALAILLGKAPEGFDVKTASGTTATLPAVAVGQPSALLERRPDIREAEANLQSANADIGAARAAFFPTIDLSASKSVDWIANLGTTNGTSIAASILAPIFSGGQLEGNLQTAKARDAELAATYRKTVLTAFGEVEDALTNSDAYSRRQSSLAIAAVEARRSYDLSQASYKAGASDFLSVLDAQRAWLTARDSEAQARLNQYTAAVNLFVALGGGWKS</sequence>
<evidence type="ECO:0000313" key="6">
    <source>
        <dbReference type="Proteomes" id="UP000468901"/>
    </source>
</evidence>
<gene>
    <name evidence="5" type="ORF">F2P47_16595</name>
</gene>
<protein>
    <submittedName>
        <fullName evidence="5">Efflux transporter outer membrane subunit</fullName>
    </submittedName>
</protein>
<organism evidence="5 6">
    <name type="scientific">Parvibaculum sedimenti</name>
    <dbReference type="NCBI Taxonomy" id="2608632"/>
    <lineage>
        <taxon>Bacteria</taxon>
        <taxon>Pseudomonadati</taxon>
        <taxon>Pseudomonadota</taxon>
        <taxon>Alphaproteobacteria</taxon>
        <taxon>Hyphomicrobiales</taxon>
        <taxon>Parvibaculaceae</taxon>
        <taxon>Parvibaculum</taxon>
    </lineage>
</organism>
<dbReference type="PANTHER" id="PTHR30203">
    <property type="entry name" value="OUTER MEMBRANE CATION EFFLUX PROTEIN"/>
    <property type="match status" value="1"/>
</dbReference>
<keyword evidence="6" id="KW-1185">Reference proteome</keyword>
<dbReference type="GO" id="GO:0005886">
    <property type="term" value="C:plasma membrane"/>
    <property type="evidence" value="ECO:0007669"/>
    <property type="project" value="UniProtKB-SubCell"/>
</dbReference>
<dbReference type="NCBIfam" id="TIGR01845">
    <property type="entry name" value="outer_NodT"/>
    <property type="match status" value="1"/>
</dbReference>
<evidence type="ECO:0000256" key="4">
    <source>
        <dbReference type="SAM" id="MobiDB-lite"/>
    </source>
</evidence>
<feature type="region of interest" description="Disordered" evidence="4">
    <location>
        <begin position="104"/>
        <end position="126"/>
    </location>
</feature>
<accession>A0A6N6VI50</accession>
<feature type="coiled-coil region" evidence="3">
    <location>
        <begin position="178"/>
        <end position="205"/>
    </location>
</feature>
<keyword evidence="2" id="KW-0732">Signal</keyword>
<comment type="caution">
    <text evidence="5">The sequence shown here is derived from an EMBL/GenBank/DDBJ whole genome shotgun (WGS) entry which is preliminary data.</text>
</comment>
<keyword evidence="2" id="KW-0564">Palmitate</keyword>
<comment type="subcellular location">
    <subcellularLocation>
        <location evidence="2">Cell membrane</location>
        <topology evidence="2">Lipid-anchor</topology>
    </subcellularLocation>
</comment>
<keyword evidence="2" id="KW-0449">Lipoprotein</keyword>
<evidence type="ECO:0000313" key="5">
    <source>
        <dbReference type="EMBL" id="KAB7738531.1"/>
    </source>
</evidence>
<dbReference type="Gene3D" id="1.20.1600.10">
    <property type="entry name" value="Outer membrane efflux proteins (OEP)"/>
    <property type="match status" value="1"/>
</dbReference>
<dbReference type="RefSeq" id="WP_152217507.1">
    <property type="nucleotide sequence ID" value="NZ_WESC01000020.1"/>
</dbReference>
<feature type="signal peptide" evidence="2">
    <location>
        <begin position="1"/>
        <end position="22"/>
    </location>
</feature>
<dbReference type="EMBL" id="WESC01000020">
    <property type="protein sequence ID" value="KAB7738531.1"/>
    <property type="molecule type" value="Genomic_DNA"/>
</dbReference>
<dbReference type="InterPro" id="IPR003423">
    <property type="entry name" value="OMP_efflux"/>
</dbReference>
<comment type="similarity">
    <text evidence="1 2">Belongs to the outer membrane factor (OMF) (TC 1.B.17) family.</text>
</comment>
<dbReference type="PANTHER" id="PTHR30203:SF33">
    <property type="entry name" value="BLR4455 PROTEIN"/>
    <property type="match status" value="1"/>
</dbReference>
<feature type="chain" id="PRO_5027147062" evidence="2">
    <location>
        <begin position="23"/>
        <end position="458"/>
    </location>
</feature>
<dbReference type="SUPFAM" id="SSF56954">
    <property type="entry name" value="Outer membrane efflux proteins (OEP)"/>
    <property type="match status" value="1"/>
</dbReference>
<name>A0A6N6VI50_9HYPH</name>
<evidence type="ECO:0000256" key="2">
    <source>
        <dbReference type="RuleBase" id="RU362097"/>
    </source>
</evidence>
<dbReference type="InterPro" id="IPR010131">
    <property type="entry name" value="MdtP/NodT-like"/>
</dbReference>
<keyword evidence="3" id="KW-0175">Coiled coil</keyword>
<keyword evidence="2" id="KW-0472">Membrane</keyword>
<dbReference type="Pfam" id="PF02321">
    <property type="entry name" value="OEP"/>
    <property type="match status" value="2"/>
</dbReference>
<keyword evidence="2" id="KW-0812">Transmembrane</keyword>
<dbReference type="PROSITE" id="PS51257">
    <property type="entry name" value="PROKAR_LIPOPROTEIN"/>
    <property type="match status" value="1"/>
</dbReference>
<reference evidence="5 6" key="1">
    <citation type="submission" date="2019-09" db="EMBL/GenBank/DDBJ databases">
        <title>Parvibaculum sedimenti sp. nov., isolated from sediment.</title>
        <authorList>
            <person name="Wang Y."/>
        </authorList>
    </citation>
    <scope>NUCLEOTIDE SEQUENCE [LARGE SCALE GENOMIC DNA]</scope>
    <source>
        <strain evidence="5 6">HXT-9</strain>
    </source>
</reference>
<proteinExistence type="inferred from homology"/>